<dbReference type="EMBL" id="CM011687">
    <property type="protein sequence ID" value="TMS10793.1"/>
    <property type="molecule type" value="Genomic_DNA"/>
</dbReference>
<organism evidence="1 2">
    <name type="scientific">Larimichthys crocea</name>
    <name type="common">Large yellow croaker</name>
    <name type="synonym">Pseudosciaena crocea</name>
    <dbReference type="NCBI Taxonomy" id="215358"/>
    <lineage>
        <taxon>Eukaryota</taxon>
        <taxon>Metazoa</taxon>
        <taxon>Chordata</taxon>
        <taxon>Craniata</taxon>
        <taxon>Vertebrata</taxon>
        <taxon>Euteleostomi</taxon>
        <taxon>Actinopterygii</taxon>
        <taxon>Neopterygii</taxon>
        <taxon>Teleostei</taxon>
        <taxon>Neoteleostei</taxon>
        <taxon>Acanthomorphata</taxon>
        <taxon>Eupercaria</taxon>
        <taxon>Sciaenidae</taxon>
        <taxon>Larimichthys</taxon>
    </lineage>
</organism>
<keyword evidence="2" id="KW-1185">Reference proteome</keyword>
<accession>A0ACD3QWD5</accession>
<dbReference type="Proteomes" id="UP000793456">
    <property type="component" value="Chromosome XIV"/>
</dbReference>
<evidence type="ECO:0000313" key="1">
    <source>
        <dbReference type="EMBL" id="TMS10793.1"/>
    </source>
</evidence>
<reference evidence="1" key="1">
    <citation type="submission" date="2018-11" db="EMBL/GenBank/DDBJ databases">
        <title>The sequence and de novo assembly of Larimichthys crocea genome using PacBio and Hi-C technologies.</title>
        <authorList>
            <person name="Xu P."/>
            <person name="Chen B."/>
            <person name="Zhou Z."/>
            <person name="Ke Q."/>
            <person name="Wu Y."/>
            <person name="Bai H."/>
            <person name="Pu F."/>
        </authorList>
    </citation>
    <scope>NUCLEOTIDE SEQUENCE</scope>
    <source>
        <tissue evidence="1">Muscle</tissue>
    </source>
</reference>
<proteinExistence type="predicted"/>
<evidence type="ECO:0000313" key="2">
    <source>
        <dbReference type="Proteomes" id="UP000793456"/>
    </source>
</evidence>
<gene>
    <name evidence="1" type="ORF">E3U43_019786</name>
</gene>
<comment type="caution">
    <text evidence="1">The sequence shown here is derived from an EMBL/GenBank/DDBJ whole genome shotgun (WGS) entry which is preliminary data.</text>
</comment>
<protein>
    <submittedName>
        <fullName evidence="1">Uncharacterized protein</fullName>
    </submittedName>
</protein>
<name>A0ACD3QWD5_LARCR</name>
<sequence length="294" mass="33420">MSAAALSRHSESDLTCIDVFLFRWNSAHLIQKSVEIQCNGCFHSKHFSIIICIFVTNVLIGMVIGERKGDHIENERLLAIEANLVQKSPGGLTYMAEWRGGILDHKMGHLACFSGGMIGIGADDGAPEKRQHYLDLAAEITHTCHESYARSATKLGPEAFRFDGGGEATATRLSDRYYILRPEVIESYMYMWRLTHDPKYREWGWEAVEALEQHCRVESGFSGIRDVYTMTVSHDNMQQSFFLSETLKYLYLLFSDDDLLPLEDWVFNTEAHPLPVIRKSCLQEEATQDKTVSK</sequence>